<evidence type="ECO:0000313" key="2">
    <source>
        <dbReference type="EnsemblPlants" id="cds.evm.model.08.915"/>
    </source>
</evidence>
<dbReference type="InterPro" id="IPR012337">
    <property type="entry name" value="RNaseH-like_sf"/>
</dbReference>
<dbReference type="EMBL" id="UZAU01000694">
    <property type="status" value="NOT_ANNOTATED_CDS"/>
    <property type="molecule type" value="Genomic_DNA"/>
</dbReference>
<dbReference type="PANTHER" id="PTHR33116">
    <property type="entry name" value="REVERSE TRANSCRIPTASE ZINC-BINDING DOMAIN-CONTAINING PROTEIN-RELATED-RELATED"/>
    <property type="match status" value="1"/>
</dbReference>
<sequence>MDLHMLTTKRLLGLCSNEWLMLHRLSLGSQLEISMKLSPIPINLVVAFVMKNKWRPSVKLLIIAHYMKLLLRENLTLGSRIAWLRILSKKDPECKELITKCWDHSTNIDPVQALLSSLDSCATSLQNWHQRKYGSMKKNITATQSRVNELNNLTHRDNDNMRELKRAETILDDLLEQEEIYWQQRSRVDWLSSGDRNTKFFHAKASARKSNNKIKSLINEAGVRVHSKVDMAATIHDYFASIFGADTIDEASLSQTLDAIPNMVTHDMNDELTKPFLPAEVESALHSMAPDKSPGIDGMYSMFYQQNWSIAGESVTNAVLSVLNDGVDPTRLNKTIITLIPKIKNPQRVQDYQPISLCNVISKLVSKVLVGRFKHVLPNVILETQSAFLPNRLITDNILVAFELVHAIKNKTAGRSGIATLKLDMSKAFDRVEWRFIQEVMVKMGFATKWVNLIMGCLTTNTFTFLLNGEVTGSLTPSRGLRQGCPLSPYLFLICSEGLSRLLHQEQSMGNLNGFKLTRHAPPISHLLFADDSLLFCQANENSCLAIKRVLDIYHRASGQVLNPEKSVMSFSPNTTLAAQVFFHRHLSMPICECHEKYLGLSSYSGRDKKEMFSGIKEKIWKLMHTWNEKKKSAGGKEVLLKAVVQSIPTYAMSCFRLPMSFCNQVESMMAKFWWGLNENGTKIHWRSWKLLCKRKEDGGMGFRSFVHFNQALLAKQAWRLHSQPDSLLAKLLKCRYYSNNSFHEASLGHSPSLTWQGIHWGKKLLSSGLRWKVGEGCQILCGLDPWIPGHSTFLPFHYNGPANGVVSSLIKYNREWDLDLLQQWFSEPDTERNRVIHGHKAKKAMELSSFAGNYLLNYRSALSNYEQPFQAPVAAPMQNSSIPSASNSHKVPWKPPPTAFSKKLLGSFDPHEMEALAMFHGVHYALNFQFPHLLIETDALRVKNAICSPTVASSVFNDIIMDVSSLLSFFPNVNVSHVKRTANMAADVVVEKGSSPSYYTVVATIRGWWRRVLMGPGCSGSEVVGFDLEGALVGKGEGLAEKEDETTSHILVTCRVVKRCWDRVGIGTKEAHNGTFFDWNEIVCNGKSFQEENMVPKARNFLDQCRCAHNSNNESSWPSFKAGDRTEHWFLPQANAIKVNVDAALFNFEFKFGLDLVARDDKGLLIEGRTLSSHGAIEPELAEAMGV</sequence>
<dbReference type="InterPro" id="IPR044730">
    <property type="entry name" value="RNase_H-like_dom_plant"/>
</dbReference>
<dbReference type="InterPro" id="IPR043502">
    <property type="entry name" value="DNA/RNA_pol_sf"/>
</dbReference>
<accession>A0A803QCS5</accession>
<evidence type="ECO:0000313" key="3">
    <source>
        <dbReference type="Proteomes" id="UP000596661"/>
    </source>
</evidence>
<dbReference type="PROSITE" id="PS50878">
    <property type="entry name" value="RT_POL"/>
    <property type="match status" value="1"/>
</dbReference>
<feature type="domain" description="Reverse transcriptase" evidence="1">
    <location>
        <begin position="321"/>
        <end position="603"/>
    </location>
</feature>
<dbReference type="PANTHER" id="PTHR33116:SF86">
    <property type="entry name" value="REVERSE TRANSCRIPTASE DOMAIN-CONTAINING PROTEIN"/>
    <property type="match status" value="1"/>
</dbReference>
<keyword evidence="3" id="KW-1185">Reference proteome</keyword>
<evidence type="ECO:0000259" key="1">
    <source>
        <dbReference type="PROSITE" id="PS50878"/>
    </source>
</evidence>
<dbReference type="Gene3D" id="3.30.420.10">
    <property type="entry name" value="Ribonuclease H-like superfamily/Ribonuclease H"/>
    <property type="match status" value="1"/>
</dbReference>
<proteinExistence type="predicted"/>
<protein>
    <recommendedName>
        <fullName evidence="1">Reverse transcriptase domain-containing protein</fullName>
    </recommendedName>
</protein>
<dbReference type="Gramene" id="evm.model.08.915">
    <property type="protein sequence ID" value="cds.evm.model.08.915"/>
    <property type="gene ID" value="evm.TU.08.915"/>
</dbReference>
<dbReference type="Pfam" id="PF00078">
    <property type="entry name" value="RVT_1"/>
    <property type="match status" value="1"/>
</dbReference>
<reference evidence="2" key="1">
    <citation type="submission" date="2018-11" db="EMBL/GenBank/DDBJ databases">
        <authorList>
            <person name="Grassa J C."/>
        </authorList>
    </citation>
    <scope>NUCLEOTIDE SEQUENCE [LARGE SCALE GENOMIC DNA]</scope>
</reference>
<dbReference type="Proteomes" id="UP000596661">
    <property type="component" value="Chromosome 8"/>
</dbReference>
<dbReference type="InterPro" id="IPR036397">
    <property type="entry name" value="RNaseH_sf"/>
</dbReference>
<dbReference type="CDD" id="cd01650">
    <property type="entry name" value="RT_nLTR_like"/>
    <property type="match status" value="1"/>
</dbReference>
<dbReference type="SUPFAM" id="SSF56672">
    <property type="entry name" value="DNA/RNA polymerases"/>
    <property type="match status" value="1"/>
</dbReference>
<dbReference type="CDD" id="cd06222">
    <property type="entry name" value="RNase_H_like"/>
    <property type="match status" value="1"/>
</dbReference>
<dbReference type="InterPro" id="IPR000477">
    <property type="entry name" value="RT_dom"/>
</dbReference>
<dbReference type="SUPFAM" id="SSF53098">
    <property type="entry name" value="Ribonuclease H-like"/>
    <property type="match status" value="1"/>
</dbReference>
<dbReference type="GO" id="GO:0003676">
    <property type="term" value="F:nucleic acid binding"/>
    <property type="evidence" value="ECO:0007669"/>
    <property type="project" value="InterPro"/>
</dbReference>
<dbReference type="InterPro" id="IPR002156">
    <property type="entry name" value="RNaseH_domain"/>
</dbReference>
<dbReference type="AlphaFoldDB" id="A0A803QCS5"/>
<dbReference type="Pfam" id="PF13456">
    <property type="entry name" value="RVT_3"/>
    <property type="match status" value="1"/>
</dbReference>
<organism evidence="2 3">
    <name type="scientific">Cannabis sativa</name>
    <name type="common">Hemp</name>
    <name type="synonym">Marijuana</name>
    <dbReference type="NCBI Taxonomy" id="3483"/>
    <lineage>
        <taxon>Eukaryota</taxon>
        <taxon>Viridiplantae</taxon>
        <taxon>Streptophyta</taxon>
        <taxon>Embryophyta</taxon>
        <taxon>Tracheophyta</taxon>
        <taxon>Spermatophyta</taxon>
        <taxon>Magnoliopsida</taxon>
        <taxon>eudicotyledons</taxon>
        <taxon>Gunneridae</taxon>
        <taxon>Pentapetalae</taxon>
        <taxon>rosids</taxon>
        <taxon>fabids</taxon>
        <taxon>Rosales</taxon>
        <taxon>Cannabaceae</taxon>
        <taxon>Cannabis</taxon>
    </lineage>
</organism>
<dbReference type="EnsemblPlants" id="evm.model.08.915">
    <property type="protein sequence ID" value="cds.evm.model.08.915"/>
    <property type="gene ID" value="evm.TU.08.915"/>
</dbReference>
<name>A0A803QCS5_CANSA</name>
<reference evidence="2" key="2">
    <citation type="submission" date="2021-03" db="UniProtKB">
        <authorList>
            <consortium name="EnsemblPlants"/>
        </authorList>
    </citation>
    <scope>IDENTIFICATION</scope>
</reference>
<dbReference type="GO" id="GO:0004523">
    <property type="term" value="F:RNA-DNA hybrid ribonuclease activity"/>
    <property type="evidence" value="ECO:0007669"/>
    <property type="project" value="InterPro"/>
</dbReference>